<dbReference type="InterPro" id="IPR043502">
    <property type="entry name" value="DNA/RNA_pol_sf"/>
</dbReference>
<dbReference type="GO" id="GO:0000428">
    <property type="term" value="C:DNA-directed RNA polymerase complex"/>
    <property type="evidence" value="ECO:0007669"/>
    <property type="project" value="UniProtKB-KW"/>
</dbReference>
<dbReference type="Proteomes" id="UP000325783">
    <property type="component" value="Segment"/>
</dbReference>
<dbReference type="SUPFAM" id="SSF56672">
    <property type="entry name" value="DNA/RNA polymerases"/>
    <property type="match status" value="1"/>
</dbReference>
<proteinExistence type="predicted"/>
<gene>
    <name evidence="1" type="ORF">VOWphi5012_089</name>
</gene>
<keyword evidence="1" id="KW-0240">DNA-directed RNA polymerase</keyword>
<protein>
    <submittedName>
        <fullName evidence="1">DNA-directed RNA polymerase</fullName>
    </submittedName>
</protein>
<evidence type="ECO:0000313" key="1">
    <source>
        <dbReference type="EMBL" id="QFR59872.1"/>
    </source>
</evidence>
<accession>A0A5P8PRH6</accession>
<keyword evidence="2" id="KW-1185">Reference proteome</keyword>
<dbReference type="EMBL" id="MN584918">
    <property type="protein sequence ID" value="QFR59872.1"/>
    <property type="molecule type" value="Genomic_DNA"/>
</dbReference>
<keyword evidence="1" id="KW-0804">Transcription</keyword>
<organism evidence="1 2">
    <name type="scientific">Vibrio phage phi50-12</name>
    <dbReference type="NCBI Taxonomy" id="2654972"/>
    <lineage>
        <taxon>Viruses</taxon>
        <taxon>Duplodnaviria</taxon>
        <taxon>Heunggongvirae</taxon>
        <taxon>Uroviricota</taxon>
        <taxon>Caudoviricetes</taxon>
        <taxon>Schitoviridae</taxon>
        <taxon>Penintadodekavirus</taxon>
        <taxon>Penintadodekavirus 5012</taxon>
    </lineage>
</organism>
<name>A0A5P8PRH6_9CAUD</name>
<reference evidence="1 2" key="1">
    <citation type="submission" date="2019-10" db="EMBL/GenBank/DDBJ databases">
        <authorList>
            <person name="Lin L.C."/>
        </authorList>
    </citation>
    <scope>NUCLEOTIDE SEQUENCE [LARGE SCALE GENOMIC DNA]</scope>
</reference>
<evidence type="ECO:0000313" key="2">
    <source>
        <dbReference type="Proteomes" id="UP000325783"/>
    </source>
</evidence>
<sequence>MIQISSDRVKTQIAIEMKYSKKHVRDFVKEDLMNTPEIVDKFGICLKFIEEWKNKDFYESKNVRLSKVTMEQIEEVMVDVMALLSQESRVQALTGIIGRCHSALDLPYLEAIKTVGEICAHMCEADLVDIYPSHVSPVKIQDQPVVAIAPKYGLDEDTALRLKQSMHLPPMICKPRTLVNNHMSGYYCGGKPVVLGRLHQSNETVSLDVMNSLNNVAFSLDIDFLRTVQDVLKPSKKNKNQEITEEQRKQWEVFTEQSNHVYLEMFKHGNKFYMNHHVDLNGRVYSEGYHINYQGKAFKKAMVNFYHGEDMYVEPEYREMFG</sequence>